<organism evidence="2 3">
    <name type="scientific">Phytoactinopolyspora alkaliphila</name>
    <dbReference type="NCBI Taxonomy" id="1783498"/>
    <lineage>
        <taxon>Bacteria</taxon>
        <taxon>Bacillati</taxon>
        <taxon>Actinomycetota</taxon>
        <taxon>Actinomycetes</taxon>
        <taxon>Jiangellales</taxon>
        <taxon>Jiangellaceae</taxon>
        <taxon>Phytoactinopolyspora</taxon>
    </lineage>
</organism>
<evidence type="ECO:0000313" key="2">
    <source>
        <dbReference type="EMBL" id="NED96185.1"/>
    </source>
</evidence>
<dbReference type="EMBL" id="JAAGOB010000006">
    <property type="protein sequence ID" value="NED96185.1"/>
    <property type="molecule type" value="Genomic_DNA"/>
</dbReference>
<dbReference type="RefSeq" id="WP_163818964.1">
    <property type="nucleotide sequence ID" value="NZ_JAAGOB010000006.1"/>
</dbReference>
<comment type="caution">
    <text evidence="2">The sequence shown here is derived from an EMBL/GenBank/DDBJ whole genome shotgun (WGS) entry which is preliminary data.</text>
</comment>
<proteinExistence type="predicted"/>
<keyword evidence="3" id="KW-1185">Reference proteome</keyword>
<keyword evidence="1" id="KW-0472">Membrane</keyword>
<feature type="transmembrane region" description="Helical" evidence="1">
    <location>
        <begin position="47"/>
        <end position="70"/>
    </location>
</feature>
<feature type="transmembrane region" description="Helical" evidence="1">
    <location>
        <begin position="90"/>
        <end position="112"/>
    </location>
</feature>
<reference evidence="2 3" key="1">
    <citation type="submission" date="2020-02" db="EMBL/GenBank/DDBJ databases">
        <authorList>
            <person name="Li X.-J."/>
            <person name="Feng X.-M."/>
        </authorList>
    </citation>
    <scope>NUCLEOTIDE SEQUENCE [LARGE SCALE GENOMIC DNA]</scope>
    <source>
        <strain evidence="2 3">CGMCC 4.7225</strain>
    </source>
</reference>
<keyword evidence="1" id="KW-1133">Transmembrane helix</keyword>
<name>A0A6N9YML0_9ACTN</name>
<dbReference type="Proteomes" id="UP000469185">
    <property type="component" value="Unassembled WGS sequence"/>
</dbReference>
<sequence length="118" mass="12601">MTQRPKYNRLVNEVHANGGFAGDGDAGNSAPFGRDGSLRNTVTENPYLAALVVSGAVALLAGIMLWGLGIDAYVYIGSERRFEVALAGAWLVRLGILLLVGWLTASAVCWQLRRPPST</sequence>
<evidence type="ECO:0000256" key="1">
    <source>
        <dbReference type="SAM" id="Phobius"/>
    </source>
</evidence>
<protein>
    <submittedName>
        <fullName evidence="2">Uncharacterized protein</fullName>
    </submittedName>
</protein>
<evidence type="ECO:0000313" key="3">
    <source>
        <dbReference type="Proteomes" id="UP000469185"/>
    </source>
</evidence>
<gene>
    <name evidence="2" type="ORF">G1H11_12780</name>
</gene>
<dbReference type="AlphaFoldDB" id="A0A6N9YML0"/>
<accession>A0A6N9YML0</accession>
<keyword evidence="1" id="KW-0812">Transmembrane</keyword>